<organism evidence="5 6">
    <name type="scientific">Orbus sasakiae</name>
    <dbReference type="NCBI Taxonomy" id="1078475"/>
    <lineage>
        <taxon>Bacteria</taxon>
        <taxon>Pseudomonadati</taxon>
        <taxon>Pseudomonadota</taxon>
        <taxon>Gammaproteobacteria</taxon>
        <taxon>Orbales</taxon>
        <taxon>Orbaceae</taxon>
        <taxon>Orbus</taxon>
    </lineage>
</organism>
<feature type="domain" description="ABC transporter" evidence="4">
    <location>
        <begin position="4"/>
        <end position="240"/>
    </location>
</feature>
<dbReference type="InterPro" id="IPR003593">
    <property type="entry name" value="AAA+_ATPase"/>
</dbReference>
<sequence length="343" mass="38432">MAGLMLRNIHKQYAKQTIVHDLNLDIDPGSFIALLGPSGCGKTTTLRMLAGLENPDCGIISLNQKLLFDSTRQTNIPAEKRNMGMVFQSYALWPHMSVADNVGYPIKLKGIKGAEYQKRVSEALETVQLADKASYSPLKLSGGQRQRVALARCLIAEPSVILLDEPLSNLDRHLRTSMEMTFRQFHRRTGATFVYVTHDQAEAMALADKIAVLDKGEIVQWATPDTIYQQPQNQWLAQFIGNGCIIYTSVNYCHQQLNTAQLQSIFASSTKGSYPIVIRPQHVHIIERNGIKARVIDSIFKGERYEITLSFFDEQVLLAYHPLPLLPNCIVDLHITQAWGVAL</sequence>
<evidence type="ECO:0000256" key="2">
    <source>
        <dbReference type="ARBA" id="ARBA00022741"/>
    </source>
</evidence>
<dbReference type="PROSITE" id="PS50893">
    <property type="entry name" value="ABC_TRANSPORTER_2"/>
    <property type="match status" value="1"/>
</dbReference>
<comment type="caution">
    <text evidence="5">The sequence shown here is derived from an EMBL/GenBank/DDBJ whole genome shotgun (WGS) entry which is preliminary data.</text>
</comment>
<keyword evidence="2" id="KW-0547">Nucleotide-binding</keyword>
<evidence type="ECO:0000256" key="3">
    <source>
        <dbReference type="ARBA" id="ARBA00022840"/>
    </source>
</evidence>
<evidence type="ECO:0000313" key="5">
    <source>
        <dbReference type="EMBL" id="GAA5108290.1"/>
    </source>
</evidence>
<keyword evidence="1" id="KW-0813">Transport</keyword>
<dbReference type="PANTHER" id="PTHR42781">
    <property type="entry name" value="SPERMIDINE/PUTRESCINE IMPORT ATP-BINDING PROTEIN POTA"/>
    <property type="match status" value="1"/>
</dbReference>
<evidence type="ECO:0000259" key="4">
    <source>
        <dbReference type="PROSITE" id="PS50893"/>
    </source>
</evidence>
<evidence type="ECO:0000256" key="1">
    <source>
        <dbReference type="ARBA" id="ARBA00022448"/>
    </source>
</evidence>
<dbReference type="InterPro" id="IPR017871">
    <property type="entry name" value="ABC_transporter-like_CS"/>
</dbReference>
<evidence type="ECO:0000313" key="6">
    <source>
        <dbReference type="Proteomes" id="UP001500171"/>
    </source>
</evidence>
<dbReference type="EMBL" id="BAABHY010000001">
    <property type="protein sequence ID" value="GAA5108290.1"/>
    <property type="molecule type" value="Genomic_DNA"/>
</dbReference>
<keyword evidence="6" id="KW-1185">Reference proteome</keyword>
<name>A0ABP9N6B3_9GAMM</name>
<accession>A0ABP9N6B3</accession>
<dbReference type="PROSITE" id="PS00211">
    <property type="entry name" value="ABC_TRANSPORTER_1"/>
    <property type="match status" value="1"/>
</dbReference>
<dbReference type="GO" id="GO:0005524">
    <property type="term" value="F:ATP binding"/>
    <property type="evidence" value="ECO:0007669"/>
    <property type="project" value="UniProtKB-KW"/>
</dbReference>
<proteinExistence type="predicted"/>
<reference evidence="6" key="1">
    <citation type="journal article" date="2019" name="Int. J. Syst. Evol. Microbiol.">
        <title>The Global Catalogue of Microorganisms (GCM) 10K type strain sequencing project: providing services to taxonomists for standard genome sequencing and annotation.</title>
        <authorList>
            <consortium name="The Broad Institute Genomics Platform"/>
            <consortium name="The Broad Institute Genome Sequencing Center for Infectious Disease"/>
            <person name="Wu L."/>
            <person name="Ma J."/>
        </authorList>
    </citation>
    <scope>NUCLEOTIDE SEQUENCE [LARGE SCALE GENOMIC DNA]</scope>
    <source>
        <strain evidence="6">JCM 18050</strain>
    </source>
</reference>
<dbReference type="InterPro" id="IPR050093">
    <property type="entry name" value="ABC_SmlMolc_Importer"/>
</dbReference>
<keyword evidence="3 5" id="KW-0067">ATP-binding</keyword>
<dbReference type="SUPFAM" id="SSF52540">
    <property type="entry name" value="P-loop containing nucleoside triphosphate hydrolases"/>
    <property type="match status" value="1"/>
</dbReference>
<dbReference type="SMART" id="SM00382">
    <property type="entry name" value="AAA"/>
    <property type="match status" value="1"/>
</dbReference>
<dbReference type="Gene3D" id="3.40.50.300">
    <property type="entry name" value="P-loop containing nucleotide triphosphate hydrolases"/>
    <property type="match status" value="1"/>
</dbReference>
<protein>
    <submittedName>
        <fullName evidence="5">ABC transporter ATP-binding protein</fullName>
    </submittedName>
</protein>
<dbReference type="InterPro" id="IPR027417">
    <property type="entry name" value="P-loop_NTPase"/>
</dbReference>
<dbReference type="Proteomes" id="UP001500171">
    <property type="component" value="Unassembled WGS sequence"/>
</dbReference>
<dbReference type="PANTHER" id="PTHR42781:SF4">
    <property type="entry name" value="SPERMIDINE_PUTRESCINE IMPORT ATP-BINDING PROTEIN POTA"/>
    <property type="match status" value="1"/>
</dbReference>
<gene>
    <name evidence="5" type="ORF">GCM10023211_10410</name>
</gene>
<dbReference type="Pfam" id="PF00005">
    <property type="entry name" value="ABC_tran"/>
    <property type="match status" value="1"/>
</dbReference>
<dbReference type="InterPro" id="IPR003439">
    <property type="entry name" value="ABC_transporter-like_ATP-bd"/>
</dbReference>
<dbReference type="RefSeq" id="WP_345489536.1">
    <property type="nucleotide sequence ID" value="NZ_BAABHY010000001.1"/>
</dbReference>